<dbReference type="SMART" id="SM00855">
    <property type="entry name" value="PGAM"/>
    <property type="match status" value="1"/>
</dbReference>
<dbReference type="InterPro" id="IPR050275">
    <property type="entry name" value="PGM_Phosphatase"/>
</dbReference>
<dbReference type="PANTHER" id="PTHR48100">
    <property type="entry name" value="BROAD-SPECIFICITY PHOSPHATASE YOR283W-RELATED"/>
    <property type="match status" value="1"/>
</dbReference>
<dbReference type="GO" id="GO:0016791">
    <property type="term" value="F:phosphatase activity"/>
    <property type="evidence" value="ECO:0007669"/>
    <property type="project" value="TreeGrafter"/>
</dbReference>
<evidence type="ECO:0008006" key="5">
    <source>
        <dbReference type="Google" id="ProtNLM"/>
    </source>
</evidence>
<dbReference type="PANTHER" id="PTHR48100:SF1">
    <property type="entry name" value="HISTIDINE PHOSPHATASE FAMILY PROTEIN-RELATED"/>
    <property type="match status" value="1"/>
</dbReference>
<dbReference type="STRING" id="1935.B1H20_32770"/>
<dbReference type="AlphaFoldDB" id="A0A1V0UK86"/>
<dbReference type="OrthoDB" id="3674413at2"/>
<proteinExistence type="predicted"/>
<evidence type="ECO:0000256" key="2">
    <source>
        <dbReference type="PIRSR" id="PIRSR613078-2"/>
    </source>
</evidence>
<accession>A0A1V0UK86</accession>
<dbReference type="KEGG" id="svu:B1H20_32770"/>
<evidence type="ECO:0000313" key="4">
    <source>
        <dbReference type="Proteomes" id="UP000192445"/>
    </source>
</evidence>
<evidence type="ECO:0000313" key="3">
    <source>
        <dbReference type="EMBL" id="ARF65665.1"/>
    </source>
</evidence>
<name>A0A1V0UK86_STRVN</name>
<feature type="active site" description="Proton donor/acceptor" evidence="1">
    <location>
        <position position="256"/>
    </location>
</feature>
<gene>
    <name evidence="3" type="ORF">B1H20_32770</name>
</gene>
<dbReference type="Pfam" id="PF00300">
    <property type="entry name" value="His_Phos_1"/>
    <property type="match status" value="1"/>
</dbReference>
<dbReference type="GeneID" id="63984338"/>
<dbReference type="RefSeq" id="WP_030118408.1">
    <property type="nucleotide sequence ID" value="NZ_CP020570.1"/>
</dbReference>
<dbReference type="Proteomes" id="UP000192445">
    <property type="component" value="Chromosome"/>
</dbReference>
<dbReference type="Gene3D" id="3.40.50.300">
    <property type="entry name" value="P-loop containing nucleotide triphosphate hydrolases"/>
    <property type="match status" value="1"/>
</dbReference>
<dbReference type="InterPro" id="IPR027417">
    <property type="entry name" value="P-loop_NTPase"/>
</dbReference>
<protein>
    <recommendedName>
        <fullName evidence="5">Histidine phosphatase family protein</fullName>
    </recommendedName>
</protein>
<dbReference type="SUPFAM" id="SSF52540">
    <property type="entry name" value="P-loop containing nucleoside triphosphate hydrolases"/>
    <property type="match status" value="1"/>
</dbReference>
<dbReference type="Gene3D" id="3.40.50.1240">
    <property type="entry name" value="Phosphoglycerate mutase-like"/>
    <property type="match status" value="1"/>
</dbReference>
<organism evidence="3 4">
    <name type="scientific">Streptomyces violaceoruber</name>
    <dbReference type="NCBI Taxonomy" id="1935"/>
    <lineage>
        <taxon>Bacteria</taxon>
        <taxon>Bacillati</taxon>
        <taxon>Actinomycetota</taxon>
        <taxon>Actinomycetes</taxon>
        <taxon>Kitasatosporales</taxon>
        <taxon>Streptomycetaceae</taxon>
        <taxon>Streptomyces</taxon>
        <taxon>Streptomyces violaceoruber group</taxon>
    </lineage>
</organism>
<reference evidence="3 4" key="1">
    <citation type="submission" date="2017-03" db="EMBL/GenBank/DDBJ databases">
        <title>Complete Genome Sequence of a natural compounds producer, Streptomyces violaceus S21.</title>
        <authorList>
            <person name="Zhong C."/>
            <person name="Zhao Z."/>
            <person name="Fu J."/>
            <person name="Zong G."/>
            <person name="Qin R."/>
            <person name="Cao G."/>
        </authorList>
    </citation>
    <scope>NUCLEOTIDE SEQUENCE [LARGE SCALE GENOMIC DNA]</scope>
    <source>
        <strain evidence="3 4">S21</strain>
    </source>
</reference>
<sequence>MSSFALLLRGLPNSGKTTTAALLRNALKPSVRISNDSVRYMAQPRDFSDFTLVASELGCLDLASSYLESGFVPVIDGVFEDVDFLSAQKLRFHRKGMRLIVITLEGSLSDLLDRNASRDPLARMEEDRMRELHAQFRPSGIVLSLDGKQPEEVADDVLDLLDLQPPYQGEAADQGAADILFLRHGAPEYPSDIYPDPYAMGLSEQGIDEARVARAAVERFAPEIVYTSDFRRAEQTASLVTATIDVTPQPEHRLRERVFHQLAGVELDEVRSQLGAEADAVLGGNSDLCEREEEESYEAARARVLGFFDEVAERHAGRRVLVVGHGGPHAWLVERALGAEMRGVRRMRWDTGHFSRFKVTPNQVALDYLNRSPEDITR</sequence>
<dbReference type="SUPFAM" id="SSF53254">
    <property type="entry name" value="Phosphoglycerate mutase-like"/>
    <property type="match status" value="1"/>
</dbReference>
<feature type="active site" description="Tele-phosphohistidine intermediate" evidence="1">
    <location>
        <position position="184"/>
    </location>
</feature>
<dbReference type="InterPro" id="IPR013078">
    <property type="entry name" value="His_Pase_superF_clade-1"/>
</dbReference>
<dbReference type="InterPro" id="IPR029033">
    <property type="entry name" value="His_PPase_superfam"/>
</dbReference>
<dbReference type="GO" id="GO:0005737">
    <property type="term" value="C:cytoplasm"/>
    <property type="evidence" value="ECO:0007669"/>
    <property type="project" value="TreeGrafter"/>
</dbReference>
<dbReference type="CDD" id="cd07067">
    <property type="entry name" value="HP_PGM_like"/>
    <property type="match status" value="1"/>
</dbReference>
<evidence type="ECO:0000256" key="1">
    <source>
        <dbReference type="PIRSR" id="PIRSR613078-1"/>
    </source>
</evidence>
<dbReference type="EMBL" id="CP020570">
    <property type="protein sequence ID" value="ARF65665.1"/>
    <property type="molecule type" value="Genomic_DNA"/>
</dbReference>
<feature type="binding site" evidence="2">
    <location>
        <position position="232"/>
    </location>
    <ligand>
        <name>substrate</name>
    </ligand>
</feature>